<dbReference type="Pfam" id="PF13927">
    <property type="entry name" value="Ig_3"/>
    <property type="match status" value="1"/>
</dbReference>
<dbReference type="SUPFAM" id="SSF49303">
    <property type="entry name" value="beta-Galactosidase/glucuronidase domain"/>
    <property type="match status" value="1"/>
</dbReference>
<comment type="similarity">
    <text evidence="1">Belongs to the glycosyl hydrolase 2 family.</text>
</comment>
<dbReference type="InterPro" id="IPR036156">
    <property type="entry name" value="Beta-gal/glucu_dom_sf"/>
</dbReference>
<dbReference type="Gene3D" id="2.60.120.260">
    <property type="entry name" value="Galactose-binding domain-like"/>
    <property type="match status" value="4"/>
</dbReference>
<dbReference type="PANTHER" id="PTHR42732:SF1">
    <property type="entry name" value="BETA-MANNOSIDASE"/>
    <property type="match status" value="1"/>
</dbReference>
<dbReference type="InterPro" id="IPR051913">
    <property type="entry name" value="GH2_Domain-Containing"/>
</dbReference>
<dbReference type="InterPro" id="IPR017853">
    <property type="entry name" value="GH"/>
</dbReference>
<dbReference type="InterPro" id="IPR013783">
    <property type="entry name" value="Ig-like_fold"/>
</dbReference>
<gene>
    <name evidence="9" type="ORF">FIV34_05665</name>
</gene>
<keyword evidence="5" id="KW-0732">Signal</keyword>
<evidence type="ECO:0000313" key="10">
    <source>
        <dbReference type="Proteomes" id="UP000316093"/>
    </source>
</evidence>
<dbReference type="Pfam" id="PF00754">
    <property type="entry name" value="F5_F8_type_C"/>
    <property type="match status" value="2"/>
</dbReference>
<evidence type="ECO:0000259" key="6">
    <source>
        <dbReference type="PROSITE" id="PS50022"/>
    </source>
</evidence>
<dbReference type="InterPro" id="IPR006103">
    <property type="entry name" value="Glyco_hydro_2_cat"/>
</dbReference>
<dbReference type="Gene3D" id="3.20.20.80">
    <property type="entry name" value="Glycosidases"/>
    <property type="match status" value="1"/>
</dbReference>
<evidence type="ECO:0000256" key="4">
    <source>
        <dbReference type="SAM" id="MobiDB-lite"/>
    </source>
</evidence>
<dbReference type="Pfam" id="PF22633">
    <property type="entry name" value="F5_F8_type_C_2"/>
    <property type="match status" value="1"/>
</dbReference>
<evidence type="ECO:0000256" key="3">
    <source>
        <dbReference type="ARBA" id="ARBA00023295"/>
    </source>
</evidence>
<feature type="region of interest" description="Disordered" evidence="4">
    <location>
        <begin position="1954"/>
        <end position="1976"/>
    </location>
</feature>
<proteinExistence type="inferred from homology"/>
<dbReference type="CDD" id="cd09214">
    <property type="entry name" value="GH64-like"/>
    <property type="match status" value="1"/>
</dbReference>
<dbReference type="SMART" id="SM00408">
    <property type="entry name" value="IGc2"/>
    <property type="match status" value="1"/>
</dbReference>
<dbReference type="GO" id="GO:0004553">
    <property type="term" value="F:hydrolase activity, hydrolyzing O-glycosyl compounds"/>
    <property type="evidence" value="ECO:0007669"/>
    <property type="project" value="InterPro"/>
</dbReference>
<dbReference type="SUPFAM" id="SSF51445">
    <property type="entry name" value="(Trans)glycosidases"/>
    <property type="match status" value="1"/>
</dbReference>
<dbReference type="Gene3D" id="2.60.40.10">
    <property type="entry name" value="Immunoglobulins"/>
    <property type="match status" value="8"/>
</dbReference>
<dbReference type="EMBL" id="CP041046">
    <property type="protein sequence ID" value="QDE38722.1"/>
    <property type="molecule type" value="Genomic_DNA"/>
</dbReference>
<keyword evidence="2 9" id="KW-0378">Hydrolase</keyword>
<protein>
    <submittedName>
        <fullName evidence="9">Glycoside hydrolase family 2</fullName>
    </submittedName>
</protein>
<feature type="compositionally biased region" description="Polar residues" evidence="4">
    <location>
        <begin position="1960"/>
        <end position="1976"/>
    </location>
</feature>
<accession>A0A4Y5Z0C1</accession>
<dbReference type="InterPro" id="IPR008979">
    <property type="entry name" value="Galactose-bd-like_sf"/>
</dbReference>
<dbReference type="Gene3D" id="3.30.920.50">
    <property type="entry name" value="Beta-1,3-glucanase, C-terminal domain"/>
    <property type="match status" value="1"/>
</dbReference>
<feature type="domain" description="F5/8 type C" evidence="6">
    <location>
        <begin position="1590"/>
        <end position="1729"/>
    </location>
</feature>
<dbReference type="InterPro" id="IPR007110">
    <property type="entry name" value="Ig-like_dom"/>
</dbReference>
<dbReference type="OrthoDB" id="9758603at2"/>
<dbReference type="SUPFAM" id="SSF49785">
    <property type="entry name" value="Galactose-binding domain-like"/>
    <property type="match status" value="4"/>
</dbReference>
<dbReference type="InterPro" id="IPR042517">
    <property type="entry name" value="Glyco_hydro_64_N_2"/>
</dbReference>
<dbReference type="InterPro" id="IPR032477">
    <property type="entry name" value="Glyco_hydro_64"/>
</dbReference>
<name>A0A4Y5Z0C1_9GAMM</name>
<dbReference type="InterPro" id="IPR037176">
    <property type="entry name" value="Osmotin/thaumatin-like_sf"/>
</dbReference>
<dbReference type="KEGG" id="lpy:FIV34_05665"/>
<dbReference type="PANTHER" id="PTHR42732">
    <property type="entry name" value="BETA-GALACTOSIDASE"/>
    <property type="match status" value="1"/>
</dbReference>
<dbReference type="SMART" id="SM00409">
    <property type="entry name" value="IG"/>
    <property type="match status" value="5"/>
</dbReference>
<evidence type="ECO:0000256" key="2">
    <source>
        <dbReference type="ARBA" id="ARBA00022801"/>
    </source>
</evidence>
<dbReference type="SUPFAM" id="SSF48726">
    <property type="entry name" value="Immunoglobulin"/>
    <property type="match status" value="5"/>
</dbReference>
<dbReference type="InterPro" id="IPR036179">
    <property type="entry name" value="Ig-like_dom_sf"/>
</dbReference>
<feature type="domain" description="Ig-like" evidence="7">
    <location>
        <begin position="1116"/>
        <end position="1198"/>
    </location>
</feature>
<sequence>MTLHPAAPPGHAKRARLSAVLAALCLGATVTAHAVTLAPSDRVDVNLGAQPWKYIKQYQNQTGHAQVPNADDGAAVNFDDSKWETVGIPHAANDFTTFINQESGGGQGSLDGETSWYRTTLKDSASYAGRKVMVEFEGAHTGDRVYINGRFIPGTGALNQAGQVDANATHVIGFIPHIVDLTPYLKYDGTDVIAVKVSRSGGGFFQDPGFSGSFRFGQAEAGLFRPVKLHVTNLVHIPENVYAGQNTWGTYVGTESLSDDHKTAVVRVQTNVVNERDTPVTATLTTQIVDAAGTVVATDQQQQVLAPHAIPSDTTPVFDEHLTLTNPTLWYPNNSIYGKPYMYKVLHTVSIDGAVVDAKQSPLGVRVITWDKDFPYVNGKKQYTWGASGRYDYPALGSSVPEEQQWRDLQQLAAGGGNLWRPGHSPSSPEFVEAADALGVFIVQPSGDGENGFANRCAAGDTACVNMWNIKRELHRDLVIRDRNHPSILAWESDNGKMDTNFANELRNLAKAWDSIAPRAAADRSPDPANGDILSCSKAGCEEGVHQQFPTKPAWGAEYWGIGSQRHAFDYELSYALNYLVPYSKGRKAGTFGMAQWYFADTPGETIEFDEGTEDATHFTIAKDTGEKQFVHNVRSIGSSMVDQNRFPRMMYYIYQSVWTPFEVKPVVKLAHHWNRSGDIQVNAFSNCPAVRLLVNGVPQGSDQKPNNWDSIDQASYDVENAGKDPDTGHIKGSAQAQKTTGLPGQVHWNVTWQAGTATAQCIDALGAVVDDANGTPVQDTLTTAGKADHIALSVVPELVKPDGTAFAVTANGSDAAFIVARVVDKDGNTVPEGSDVNVTFEVTGGASLVNYQGGTQQLVDWAGGHTLNGDGSEEPIHGYHSPGDHELKFEGGLQKIALRTKFDTGTVTVTATAAGLLPGSASFNISPVPKASQGASGPPSIIANPIEDDVTQGFAGHFSVTATGEAPLSFTWKRNGQAIPGANAASYTTPATAMADSGAAYTVVVHNAKGDQESTPAILKVFTAQPVVISQQPAAQSVDVGQQAHFAVAATGSPKVTYQWMRGNTAIVGANGKTYDTPVLTAADGNVDYAVVVSNPLGDTPSTPAHLTVNAARQPVITGQPGNVRANPGQSAQFTVAVAGSSPFHYKWTHDGQPVGDDSATLTVSNVSLSDVGNYVVVVTNILGDTAAATSNTAVLTLAPPGANLARQKVTYASGVENVQGTPAAGAVDGNDKGTRWASEQKNDAAWFTVDLGAVRSFNRVVIKWENAHAAQYKIQYSNDKDTGYQDWVENDTSLGGTEDMTDKRVSARYVRMQGIKRATDYGYSFYEFEVYDSPTCCQDGNRYTVQDTNHVVDHFSGLTWERAQRGLADQGAQYKQSNAIADCKAASARLPTIDEALAVAGQNLSTNAFPQAWTIWTSTNDPTDTQYAYQVASDGTTFRLVAENNPSHALCVTGTTVVAPSITADPAGQKAGVGRSAHLAVTATGDGPLAYNWYRHLPQGDGTFVDELASSTTDSTYATPALTAADSGTQYMVRVVSAKGLTTQSRFATVTVDNSTDGFDPPAWQQGTATQPGNGGTDPGQPDNPDGPGTPGDGQGGVNVAVGAGATSSGNEDDGYLGPKGAVDGDFTTRWGSKFTPTAWIRLDLGSQKTSDHVLLRWERAHSTSYIVEVSNDDVNYTAVTPQPVAGKGGVERVDFSAVTAQYVRMTSLAKNTDYGVSLYEFEVYAAAVPTFVSQPQAQSVTAGQPVTFAVSVKANGNVGYQWRRNGAAVAGATQATYSFTASLANAGNYDVVVSDAAGHSVTSQPATLAVQQAAQTTPPPSSSTNLALHQPALASSSENPVAFKAANVTDGDAGSRWSSEFTNDEWVRVDLGAVKTVNKVVLSWENAHAVNYLLEVSLDGQSWQVADSRVGSNGGVETLTFTPVSARYVRMHGQTRSTQYGYSLWEMEVYGPADGSDPTQPQQPGGNDPSTGFDYTTYPGFIGTTLRNATNGKWRDDQVYVAVIGRDPTTQVFSWVKPDGTLTAAKVEDNDGAGHLTKNGQNYPNYFFTLAQAKLLKLPKMDSGRIFVSVGEPMYIKILKAADDSIGFAGPNPLNATDPNIGVYYDWYEFTWNNDAIFINTTQVDQFSIPLSLDVYGGNKTRHVNSGITQTRAQIFAAYNQEVPAEFQLAEADPIRILAPGKAAFDVGKPQEHYFDAYIDSAWAYYQTHVLEMTIGAKQFEGSVVDGVLTFRHVNYADTHEANEPEGMLFNVQKPTTQDVLEGKGTLARSNDPWGVEGQLEAQICAAFNRHVMEDASEWKDSSSYYQQSPANYYSRFWHLHGVNGKAYGFAYDDVSDQSSTLIEAEPEHLELGIGW</sequence>
<feature type="domain" description="F5/8 type C" evidence="6">
    <location>
        <begin position="1819"/>
        <end position="1955"/>
    </location>
</feature>
<feature type="signal peptide" evidence="5">
    <location>
        <begin position="1"/>
        <end position="34"/>
    </location>
</feature>
<feature type="domain" description="GH64" evidence="8">
    <location>
        <begin position="1982"/>
        <end position="2359"/>
    </location>
</feature>
<dbReference type="Pfam" id="PF02836">
    <property type="entry name" value="Glyco_hydro_2_C"/>
    <property type="match status" value="1"/>
</dbReference>
<evidence type="ECO:0000259" key="7">
    <source>
        <dbReference type="PROSITE" id="PS50835"/>
    </source>
</evidence>
<feature type="region of interest" description="Disordered" evidence="4">
    <location>
        <begin position="1554"/>
        <end position="1621"/>
    </location>
</feature>
<dbReference type="InterPro" id="IPR006102">
    <property type="entry name" value="Ig-like_GH2"/>
</dbReference>
<dbReference type="Gene3D" id="2.60.110.10">
    <property type="entry name" value="Thaumatin"/>
    <property type="match status" value="1"/>
</dbReference>
<keyword evidence="3" id="KW-0326">Glycosidase</keyword>
<evidence type="ECO:0000259" key="8">
    <source>
        <dbReference type="PROSITE" id="PS52006"/>
    </source>
</evidence>
<dbReference type="Pfam" id="PF16483">
    <property type="entry name" value="Glyco_hydro_64"/>
    <property type="match status" value="1"/>
</dbReference>
<dbReference type="GO" id="GO:0005975">
    <property type="term" value="P:carbohydrate metabolic process"/>
    <property type="evidence" value="ECO:0007669"/>
    <property type="project" value="InterPro"/>
</dbReference>
<dbReference type="PROSITE" id="PS50022">
    <property type="entry name" value="FA58C_3"/>
    <property type="match status" value="3"/>
</dbReference>
<feature type="domain" description="F5/8 type C" evidence="6">
    <location>
        <begin position="1194"/>
        <end position="1335"/>
    </location>
</feature>
<feature type="domain" description="Ig-like" evidence="7">
    <location>
        <begin position="1732"/>
        <end position="1812"/>
    </location>
</feature>
<reference evidence="9 10" key="1">
    <citation type="submission" date="2019-06" db="EMBL/GenBank/DDBJ databases">
        <title>A complete genome sequence for Luteibacter pinisoli MAH-14.</title>
        <authorList>
            <person name="Baltrus D.A."/>
        </authorList>
    </citation>
    <scope>NUCLEOTIDE SEQUENCE [LARGE SCALE GENOMIC DNA]</scope>
    <source>
        <strain evidence="9 10">MAH-14</strain>
    </source>
</reference>
<keyword evidence="10" id="KW-1185">Reference proteome</keyword>
<dbReference type="InterPro" id="IPR032311">
    <property type="entry name" value="DUF4982"/>
</dbReference>
<feature type="chain" id="PRO_5021502291" evidence="5">
    <location>
        <begin position="35"/>
        <end position="2359"/>
    </location>
</feature>
<dbReference type="InterPro" id="IPR003598">
    <property type="entry name" value="Ig_sub2"/>
</dbReference>
<dbReference type="PROSITE" id="PS50835">
    <property type="entry name" value="IG_LIKE"/>
    <property type="match status" value="2"/>
</dbReference>
<dbReference type="Pfam" id="PF16355">
    <property type="entry name" value="DUF4982"/>
    <property type="match status" value="1"/>
</dbReference>
<evidence type="ECO:0000313" key="9">
    <source>
        <dbReference type="EMBL" id="QDE38722.1"/>
    </source>
</evidence>
<dbReference type="Proteomes" id="UP000316093">
    <property type="component" value="Chromosome"/>
</dbReference>
<evidence type="ECO:0000256" key="5">
    <source>
        <dbReference type="SAM" id="SignalP"/>
    </source>
</evidence>
<dbReference type="RefSeq" id="WP_139980500.1">
    <property type="nucleotide sequence ID" value="NZ_CP041046.1"/>
</dbReference>
<dbReference type="PROSITE" id="PS52006">
    <property type="entry name" value="GH64"/>
    <property type="match status" value="1"/>
</dbReference>
<dbReference type="InterPro" id="IPR003599">
    <property type="entry name" value="Ig_sub"/>
</dbReference>
<dbReference type="Pfam" id="PF00703">
    <property type="entry name" value="Glyco_hydro_2"/>
    <property type="match status" value="1"/>
</dbReference>
<evidence type="ECO:0000256" key="1">
    <source>
        <dbReference type="ARBA" id="ARBA00007401"/>
    </source>
</evidence>
<organism evidence="9 10">
    <name type="scientific">Luteibacter pinisoli</name>
    <dbReference type="NCBI Taxonomy" id="2589080"/>
    <lineage>
        <taxon>Bacteria</taxon>
        <taxon>Pseudomonadati</taxon>
        <taxon>Pseudomonadota</taxon>
        <taxon>Gammaproteobacteria</taxon>
        <taxon>Lysobacterales</taxon>
        <taxon>Rhodanobacteraceae</taxon>
        <taxon>Luteibacter</taxon>
    </lineage>
</organism>
<dbReference type="InterPro" id="IPR000421">
    <property type="entry name" value="FA58C"/>
</dbReference>